<sequence length="125" mass="13995">MRKQVLALTDTAAARILQLLQHQQKPFLRLAVEAKGCNMISIMCPEVFYLALAAMIFVFRGERCKDPCGSEGGIMHVIGTEMDFVDDKLRVVETNTVGTEDELSALPKQDEDARGKSTRRRQHST</sequence>
<keyword evidence="2" id="KW-1133">Transmembrane helix</keyword>
<feature type="compositionally biased region" description="Basic residues" evidence="1">
    <location>
        <begin position="116"/>
        <end position="125"/>
    </location>
</feature>
<dbReference type="EMBL" id="JAEFBJ010000009">
    <property type="protein sequence ID" value="KAG7573804.1"/>
    <property type="molecule type" value="Genomic_DNA"/>
</dbReference>
<evidence type="ECO:0000256" key="1">
    <source>
        <dbReference type="SAM" id="MobiDB-lite"/>
    </source>
</evidence>
<keyword evidence="2" id="KW-0472">Membrane</keyword>
<dbReference type="PANTHER" id="PTHR10072">
    <property type="entry name" value="IRON-SULFUR CLUSTER ASSEMBLY PROTEIN"/>
    <property type="match status" value="1"/>
</dbReference>
<gene>
    <name evidence="3" type="ORF">ISN44_As09g020580</name>
</gene>
<reference evidence="3 4" key="1">
    <citation type="submission" date="2020-12" db="EMBL/GenBank/DDBJ databases">
        <title>Concerted genomic and epigenomic changes stabilize Arabidopsis allopolyploids.</title>
        <authorList>
            <person name="Chen Z."/>
        </authorList>
    </citation>
    <scope>NUCLEOTIDE SEQUENCE [LARGE SCALE GENOMIC DNA]</scope>
    <source>
        <strain evidence="3">As9502</strain>
        <tissue evidence="3">Leaf</tissue>
    </source>
</reference>
<feature type="transmembrane region" description="Helical" evidence="2">
    <location>
        <begin position="38"/>
        <end position="59"/>
    </location>
</feature>
<dbReference type="GO" id="GO:0016226">
    <property type="term" value="P:iron-sulfur cluster assembly"/>
    <property type="evidence" value="ECO:0007669"/>
    <property type="project" value="TreeGrafter"/>
</dbReference>
<name>A0A8T2ALH9_ARASU</name>
<dbReference type="GO" id="GO:0005739">
    <property type="term" value="C:mitochondrion"/>
    <property type="evidence" value="ECO:0007669"/>
    <property type="project" value="TreeGrafter"/>
</dbReference>
<proteinExistence type="predicted"/>
<keyword evidence="2" id="KW-0812">Transmembrane</keyword>
<comment type="caution">
    <text evidence="3">The sequence shown here is derived from an EMBL/GenBank/DDBJ whole genome shotgun (WGS) entry which is preliminary data.</text>
</comment>
<dbReference type="OrthoDB" id="333486at2759"/>
<dbReference type="PANTHER" id="PTHR10072:SF60">
    <property type="entry name" value="IRON-SULFUR ASSEMBLY PROTEIN ISCA-LIKE 3, MITOCHONDRIAL"/>
    <property type="match status" value="1"/>
</dbReference>
<evidence type="ECO:0000313" key="4">
    <source>
        <dbReference type="Proteomes" id="UP000694251"/>
    </source>
</evidence>
<organism evidence="3 4">
    <name type="scientific">Arabidopsis suecica</name>
    <name type="common">Swedish thale-cress</name>
    <name type="synonym">Cardaminopsis suecica</name>
    <dbReference type="NCBI Taxonomy" id="45249"/>
    <lineage>
        <taxon>Eukaryota</taxon>
        <taxon>Viridiplantae</taxon>
        <taxon>Streptophyta</taxon>
        <taxon>Embryophyta</taxon>
        <taxon>Tracheophyta</taxon>
        <taxon>Spermatophyta</taxon>
        <taxon>Magnoliopsida</taxon>
        <taxon>eudicotyledons</taxon>
        <taxon>Gunneridae</taxon>
        <taxon>Pentapetalae</taxon>
        <taxon>rosids</taxon>
        <taxon>malvids</taxon>
        <taxon>Brassicales</taxon>
        <taxon>Brassicaceae</taxon>
        <taxon>Camelineae</taxon>
        <taxon>Arabidopsis</taxon>
    </lineage>
</organism>
<evidence type="ECO:0000313" key="3">
    <source>
        <dbReference type="EMBL" id="KAG7573804.1"/>
    </source>
</evidence>
<evidence type="ECO:0000256" key="2">
    <source>
        <dbReference type="SAM" id="Phobius"/>
    </source>
</evidence>
<protein>
    <submittedName>
        <fullName evidence="3">HesB-like domain superfamily</fullName>
    </submittedName>
</protein>
<dbReference type="InterPro" id="IPR050322">
    <property type="entry name" value="Fe-S_cluster_asmbl/transfer"/>
</dbReference>
<feature type="region of interest" description="Disordered" evidence="1">
    <location>
        <begin position="100"/>
        <end position="125"/>
    </location>
</feature>
<keyword evidence="4" id="KW-1185">Reference proteome</keyword>
<accession>A0A8T2ALH9</accession>
<dbReference type="AlphaFoldDB" id="A0A8T2ALH9"/>
<dbReference type="Proteomes" id="UP000694251">
    <property type="component" value="Chromosome 9"/>
</dbReference>
<dbReference type="GO" id="GO:0051537">
    <property type="term" value="F:2 iron, 2 sulfur cluster binding"/>
    <property type="evidence" value="ECO:0007669"/>
    <property type="project" value="TreeGrafter"/>
</dbReference>